<accession>A0AA36MGF0</accession>
<dbReference type="InterPro" id="IPR017853">
    <property type="entry name" value="GH"/>
</dbReference>
<dbReference type="SUPFAM" id="SSF51445">
    <property type="entry name" value="(Trans)glycosidases"/>
    <property type="match status" value="1"/>
</dbReference>
<dbReference type="GO" id="GO:0007165">
    <property type="term" value="P:signal transduction"/>
    <property type="evidence" value="ECO:0007669"/>
    <property type="project" value="TreeGrafter"/>
</dbReference>
<comment type="caution">
    <text evidence="2">The sequence shown here is derived from an EMBL/GenBank/DDBJ whole genome shotgun (WGS) entry which is preliminary data.</text>
</comment>
<gene>
    <name evidence="2" type="ORF">CYNAS_LOCUS20330</name>
</gene>
<dbReference type="PANTHER" id="PTHR23208">
    <property type="entry name" value="LYSOZYME PROTEIN"/>
    <property type="match status" value="1"/>
</dbReference>
<reference evidence="2" key="1">
    <citation type="submission" date="2023-07" db="EMBL/GenBank/DDBJ databases">
        <authorList>
            <consortium name="CYATHOMIX"/>
        </authorList>
    </citation>
    <scope>NUCLEOTIDE SEQUENCE</scope>
    <source>
        <strain evidence="2">N/A</strain>
    </source>
</reference>
<dbReference type="InterPro" id="IPR051595">
    <property type="entry name" value="GH25_Enzymes"/>
</dbReference>
<feature type="chain" id="PRO_5041293472" description="Lysozyme" evidence="1">
    <location>
        <begin position="20"/>
        <end position="274"/>
    </location>
</feature>
<keyword evidence="1" id="KW-0732">Signal</keyword>
<organism evidence="2 3">
    <name type="scientific">Cylicocyclus nassatus</name>
    <name type="common">Nematode worm</name>
    <dbReference type="NCBI Taxonomy" id="53992"/>
    <lineage>
        <taxon>Eukaryota</taxon>
        <taxon>Metazoa</taxon>
        <taxon>Ecdysozoa</taxon>
        <taxon>Nematoda</taxon>
        <taxon>Chromadorea</taxon>
        <taxon>Rhabditida</taxon>
        <taxon>Rhabditina</taxon>
        <taxon>Rhabditomorpha</taxon>
        <taxon>Strongyloidea</taxon>
        <taxon>Strongylidae</taxon>
        <taxon>Cylicocyclus</taxon>
    </lineage>
</organism>
<protein>
    <recommendedName>
        <fullName evidence="4">Lysozyme</fullName>
    </recommendedName>
</protein>
<keyword evidence="3" id="KW-1185">Reference proteome</keyword>
<dbReference type="GO" id="GO:0045087">
    <property type="term" value="P:innate immune response"/>
    <property type="evidence" value="ECO:0007669"/>
    <property type="project" value="TreeGrafter"/>
</dbReference>
<dbReference type="PANTHER" id="PTHR23208:SF36">
    <property type="entry name" value="LYSOZYME-RELATED"/>
    <property type="match status" value="1"/>
</dbReference>
<evidence type="ECO:0000313" key="2">
    <source>
        <dbReference type="EMBL" id="CAJ0608347.1"/>
    </source>
</evidence>
<evidence type="ECO:0000256" key="1">
    <source>
        <dbReference type="SAM" id="SignalP"/>
    </source>
</evidence>
<proteinExistence type="predicted"/>
<sequence length="274" mass="30494">MRILLIICVLVASWQLVASKPAGPELNLTANYAYAYALDIDKPVSYDGFNCIKQYRYSAVFIRGYDPAGQGRFDVNAVNNIHCASQVGLGTEVFMTPQKNSIKRGADQFMEIYTGLLHGNIQMKTLWVQVTSPIHWDQNIESNIAFLNEIIITANKYGVIVGFYTNAYDWSQITSNANLEGAMLWYWNVYGGGVSGETPANFDDFHPFARFLQPVAKQFGQQENVCGIIVNRDVYSLNGLKYSAVPVSEKANDRVVVGTLLEGSHIRNGLLKSN</sequence>
<name>A0AA36MGF0_CYLNA</name>
<dbReference type="EMBL" id="CATQJL010000316">
    <property type="protein sequence ID" value="CAJ0608347.1"/>
    <property type="molecule type" value="Genomic_DNA"/>
</dbReference>
<evidence type="ECO:0000313" key="3">
    <source>
        <dbReference type="Proteomes" id="UP001176961"/>
    </source>
</evidence>
<dbReference type="AlphaFoldDB" id="A0AA36MGF0"/>
<dbReference type="Proteomes" id="UP001176961">
    <property type="component" value="Unassembled WGS sequence"/>
</dbReference>
<feature type="signal peptide" evidence="1">
    <location>
        <begin position="1"/>
        <end position="19"/>
    </location>
</feature>
<dbReference type="Gene3D" id="3.20.20.80">
    <property type="entry name" value="Glycosidases"/>
    <property type="match status" value="1"/>
</dbReference>
<evidence type="ECO:0008006" key="4">
    <source>
        <dbReference type="Google" id="ProtNLM"/>
    </source>
</evidence>